<evidence type="ECO:0000256" key="5">
    <source>
        <dbReference type="ARBA" id="ARBA00022519"/>
    </source>
</evidence>
<evidence type="ECO:0000256" key="6">
    <source>
        <dbReference type="ARBA" id="ARBA00022692"/>
    </source>
</evidence>
<dbReference type="InterPro" id="IPR050739">
    <property type="entry name" value="MFP"/>
</dbReference>
<dbReference type="Gene3D" id="2.40.30.170">
    <property type="match status" value="1"/>
</dbReference>
<comment type="subcellular location">
    <subcellularLocation>
        <location evidence="1 9">Cell inner membrane</location>
        <topology evidence="1 9">Single-pass membrane protein</topology>
    </subcellularLocation>
</comment>
<dbReference type="PANTHER" id="PTHR30386">
    <property type="entry name" value="MEMBRANE FUSION SUBUNIT OF EMRAB-TOLC MULTIDRUG EFFLUX PUMP"/>
    <property type="match status" value="1"/>
</dbReference>
<gene>
    <name evidence="13" type="primary">hlyD</name>
    <name evidence="13" type="ORF">ERS008491_00524</name>
</gene>
<proteinExistence type="inferred from homology"/>
<dbReference type="Proteomes" id="UP000045824">
    <property type="component" value="Unassembled WGS sequence"/>
</dbReference>
<accession>A0A0T9KN87</accession>
<name>A0A0T9KN87_YERKR</name>
<evidence type="ECO:0000256" key="8">
    <source>
        <dbReference type="ARBA" id="ARBA00023136"/>
    </source>
</evidence>
<evidence type="ECO:0000259" key="12">
    <source>
        <dbReference type="Pfam" id="PF26002"/>
    </source>
</evidence>
<evidence type="ECO:0000256" key="4">
    <source>
        <dbReference type="ARBA" id="ARBA00022475"/>
    </source>
</evidence>
<evidence type="ECO:0000256" key="7">
    <source>
        <dbReference type="ARBA" id="ARBA00022989"/>
    </source>
</evidence>
<evidence type="ECO:0000256" key="10">
    <source>
        <dbReference type="SAM" id="Coils"/>
    </source>
</evidence>
<reference evidence="13 14" key="1">
    <citation type="submission" date="2015-03" db="EMBL/GenBank/DDBJ databases">
        <authorList>
            <person name="Murphy D."/>
        </authorList>
    </citation>
    <scope>NUCLEOTIDE SEQUENCE [LARGE SCALE GENOMIC DNA]</scope>
    <source>
        <strain evidence="13 14">FCF326</strain>
    </source>
</reference>
<dbReference type="Pfam" id="PF25917">
    <property type="entry name" value="BSH_RND"/>
    <property type="match status" value="1"/>
</dbReference>
<dbReference type="InterPro" id="IPR058982">
    <property type="entry name" value="Beta-barrel_AprE"/>
</dbReference>
<evidence type="ECO:0000256" key="3">
    <source>
        <dbReference type="ARBA" id="ARBA00022448"/>
    </source>
</evidence>
<feature type="transmembrane region" description="Helical" evidence="9">
    <location>
        <begin position="58"/>
        <end position="75"/>
    </location>
</feature>
<evidence type="ECO:0000256" key="2">
    <source>
        <dbReference type="ARBA" id="ARBA00009477"/>
    </source>
</evidence>
<dbReference type="InterPro" id="IPR058625">
    <property type="entry name" value="MdtA-like_BSH"/>
</dbReference>
<feature type="domain" description="Multidrug resistance protein MdtA-like barrel-sandwich hybrid" evidence="11">
    <location>
        <begin position="103"/>
        <end position="350"/>
    </location>
</feature>
<sequence length="468" mass="52604">MKLIHSLIHSLAKLAMFKALKKRWQSHFSAGKTRDEYDFLPAYLDIVERPVAPLARRTAWFLALTLLLVLLWSIFGKLDIHASANGKVIVSEHSKVIQSFEPGVVVAINVRDGDRVAAGQVLIELNPIGIDAEVSNINQQLMHRSLEAARMSALLTHDPHAHFLSPPNSPESLVMTAKALLAKEYDAVNAELARQDSEQAVNQAYIQTGGTNIAHQKALMKNIYQRLQALRTLVKSKSIAEVEVLIQEREWLNANAEAGRLQSEQVVLQAKKHHLMQTRLHYLAEKKRSYQEQLNKAHEVLNQLQQERVKLMEKQRQQTLRAPVAGVIQQSTVHTLGGVVTSAQPLMVLVPENYQLELDVMILNKDVGFVLPGQAVEMKIDSFPYTRFGTLSGEVKHISRDAMEDQQQGLVFPARIRLNSDTLTVEGKPVRLSAGMAVSVEIKTGRRRVIDYLLSPLQQYQSEAMRER</sequence>
<feature type="coiled-coil region" evidence="10">
    <location>
        <begin position="287"/>
        <end position="321"/>
    </location>
</feature>
<evidence type="ECO:0000313" key="14">
    <source>
        <dbReference type="Proteomes" id="UP000045824"/>
    </source>
</evidence>
<dbReference type="PANTHER" id="PTHR30386:SF27">
    <property type="entry name" value="MEMBRANE FUSION PROTEIN (MFP) FAMILY PROTEIN"/>
    <property type="match status" value="1"/>
</dbReference>
<evidence type="ECO:0000256" key="9">
    <source>
        <dbReference type="RuleBase" id="RU365093"/>
    </source>
</evidence>
<dbReference type="PROSITE" id="PS00543">
    <property type="entry name" value="HLYD_FAMILY"/>
    <property type="match status" value="1"/>
</dbReference>
<keyword evidence="6 9" id="KW-0812">Transmembrane</keyword>
<comment type="similarity">
    <text evidence="2 9">Belongs to the membrane fusion protein (MFP) (TC 8.A.1) family.</text>
</comment>
<dbReference type="EMBL" id="CPYI01000002">
    <property type="protein sequence ID" value="CNE15375.1"/>
    <property type="molecule type" value="Genomic_DNA"/>
</dbReference>
<organism evidence="13 14">
    <name type="scientific">Yersinia kristensenii</name>
    <dbReference type="NCBI Taxonomy" id="28152"/>
    <lineage>
        <taxon>Bacteria</taxon>
        <taxon>Pseudomonadati</taxon>
        <taxon>Pseudomonadota</taxon>
        <taxon>Gammaproteobacteria</taxon>
        <taxon>Enterobacterales</taxon>
        <taxon>Yersiniaceae</taxon>
        <taxon>Yersinia</taxon>
    </lineage>
</organism>
<dbReference type="NCBIfam" id="TIGR01843">
    <property type="entry name" value="type_I_hlyD"/>
    <property type="match status" value="1"/>
</dbReference>
<keyword evidence="8 9" id="KW-0472">Membrane</keyword>
<keyword evidence="10" id="KW-0175">Coiled coil</keyword>
<dbReference type="PRINTS" id="PR01490">
    <property type="entry name" value="RTXTOXIND"/>
</dbReference>
<keyword evidence="3 9" id="KW-0813">Transport</keyword>
<dbReference type="AlphaFoldDB" id="A0A0T9KN87"/>
<dbReference type="InterPro" id="IPR006144">
    <property type="entry name" value="Secretion_HlyD_CS"/>
</dbReference>
<dbReference type="Gene3D" id="2.40.50.100">
    <property type="match status" value="1"/>
</dbReference>
<evidence type="ECO:0000256" key="1">
    <source>
        <dbReference type="ARBA" id="ARBA00004377"/>
    </source>
</evidence>
<dbReference type="Pfam" id="PF26002">
    <property type="entry name" value="Beta-barrel_AprE"/>
    <property type="match status" value="1"/>
</dbReference>
<evidence type="ECO:0000259" key="11">
    <source>
        <dbReference type="Pfam" id="PF25917"/>
    </source>
</evidence>
<dbReference type="RefSeq" id="WP_050118318.1">
    <property type="nucleotide sequence ID" value="NZ_CAWMAB010000002.1"/>
</dbReference>
<keyword evidence="4 9" id="KW-1003">Cell membrane</keyword>
<keyword evidence="5 9" id="KW-0997">Cell inner membrane</keyword>
<feature type="domain" description="AprE-like beta-barrel" evidence="12">
    <location>
        <begin position="357"/>
        <end position="445"/>
    </location>
</feature>
<protein>
    <recommendedName>
        <fullName evidence="9">Membrane fusion protein (MFP) family protein</fullName>
    </recommendedName>
</protein>
<dbReference type="InterPro" id="IPR010129">
    <property type="entry name" value="T1SS_HlyD"/>
</dbReference>
<dbReference type="GO" id="GO:0009306">
    <property type="term" value="P:protein secretion"/>
    <property type="evidence" value="ECO:0007669"/>
    <property type="project" value="InterPro"/>
</dbReference>
<evidence type="ECO:0000313" key="13">
    <source>
        <dbReference type="EMBL" id="CNE15375.1"/>
    </source>
</evidence>
<dbReference type="GO" id="GO:0005886">
    <property type="term" value="C:plasma membrane"/>
    <property type="evidence" value="ECO:0007669"/>
    <property type="project" value="UniProtKB-SubCell"/>
</dbReference>
<keyword evidence="7 9" id="KW-1133">Transmembrane helix</keyword>